<reference evidence="2" key="1">
    <citation type="submission" date="2020-12" db="EMBL/GenBank/DDBJ databases">
        <title>The genome sequence of Inhella sp. 4Y17.</title>
        <authorList>
            <person name="Liu Y."/>
        </authorList>
    </citation>
    <scope>NUCLEOTIDE SEQUENCE</scope>
    <source>
        <strain evidence="2">4Y10</strain>
    </source>
</reference>
<feature type="chain" id="PRO_5037437774" description="DUF4124 domain-containing protein" evidence="1">
    <location>
        <begin position="20"/>
        <end position="162"/>
    </location>
</feature>
<comment type="caution">
    <text evidence="2">The sequence shown here is derived from an EMBL/GenBank/DDBJ whole genome shotgun (WGS) entry which is preliminary data.</text>
</comment>
<evidence type="ECO:0000256" key="1">
    <source>
        <dbReference type="SAM" id="SignalP"/>
    </source>
</evidence>
<keyword evidence="1" id="KW-0732">Signal</keyword>
<dbReference type="AlphaFoldDB" id="A0A931NDJ2"/>
<proteinExistence type="predicted"/>
<keyword evidence="3" id="KW-1185">Reference proteome</keyword>
<accession>A0A931NDJ2</accession>
<organism evidence="2 3">
    <name type="scientific">Inhella gelatinilytica</name>
    <dbReference type="NCBI Taxonomy" id="2795030"/>
    <lineage>
        <taxon>Bacteria</taxon>
        <taxon>Pseudomonadati</taxon>
        <taxon>Pseudomonadota</taxon>
        <taxon>Betaproteobacteria</taxon>
        <taxon>Burkholderiales</taxon>
        <taxon>Sphaerotilaceae</taxon>
        <taxon>Inhella</taxon>
    </lineage>
</organism>
<sequence>MKKVSVFVAAALSFASCGAQTEYQCPSTEPGKFVTTNKITDKEATARRCSKLPKNQPALDTVGAAAPRYDGAGVPAPAASTIDPDALIAKFKATNAKEPQWTPKELGPIDKWRYESCLESATKAPTEVGVRQGTRLCKVKFGRLPPCSGYRLPVGAQCHDPS</sequence>
<evidence type="ECO:0008006" key="4">
    <source>
        <dbReference type="Google" id="ProtNLM"/>
    </source>
</evidence>
<protein>
    <recommendedName>
        <fullName evidence="4">DUF4124 domain-containing protein</fullName>
    </recommendedName>
</protein>
<dbReference type="RefSeq" id="WP_198100766.1">
    <property type="nucleotide sequence ID" value="NZ_JAEDAL010000004.1"/>
</dbReference>
<evidence type="ECO:0000313" key="3">
    <source>
        <dbReference type="Proteomes" id="UP000620139"/>
    </source>
</evidence>
<dbReference type="EMBL" id="JAEDAL010000004">
    <property type="protein sequence ID" value="MBH9553142.1"/>
    <property type="molecule type" value="Genomic_DNA"/>
</dbReference>
<dbReference type="Proteomes" id="UP000620139">
    <property type="component" value="Unassembled WGS sequence"/>
</dbReference>
<gene>
    <name evidence="2" type="ORF">I7X43_09815</name>
</gene>
<name>A0A931NDJ2_9BURK</name>
<evidence type="ECO:0000313" key="2">
    <source>
        <dbReference type="EMBL" id="MBH9553142.1"/>
    </source>
</evidence>
<dbReference type="PROSITE" id="PS51257">
    <property type="entry name" value="PROKAR_LIPOPROTEIN"/>
    <property type="match status" value="1"/>
</dbReference>
<feature type="signal peptide" evidence="1">
    <location>
        <begin position="1"/>
        <end position="19"/>
    </location>
</feature>